<name>A0ABQ6BKP2_9CAUL</name>
<dbReference type="SUPFAM" id="SSF55797">
    <property type="entry name" value="PR-1-like"/>
    <property type="match status" value="1"/>
</dbReference>
<dbReference type="InterPro" id="IPR018244">
    <property type="entry name" value="Allrgn_V5/Tpx1_CS"/>
</dbReference>
<gene>
    <name evidence="3" type="ORF">GCM10007859_20420</name>
</gene>
<organism evidence="3 4">
    <name type="scientific">Brevundimonas denitrificans</name>
    <dbReference type="NCBI Taxonomy" id="1443434"/>
    <lineage>
        <taxon>Bacteria</taxon>
        <taxon>Pseudomonadati</taxon>
        <taxon>Pseudomonadota</taxon>
        <taxon>Alphaproteobacteria</taxon>
        <taxon>Caulobacterales</taxon>
        <taxon>Caulobacteraceae</taxon>
        <taxon>Brevundimonas</taxon>
    </lineage>
</organism>
<dbReference type="InterPro" id="IPR001283">
    <property type="entry name" value="CRISP-related"/>
</dbReference>
<protein>
    <recommendedName>
        <fullName evidence="2">SCP domain-containing protein</fullName>
    </recommendedName>
</protein>
<keyword evidence="1" id="KW-0732">Signal</keyword>
<sequence length="182" mass="19959">MRCSLFLALALTTGLAAPACAGPIAVRQDEPMRVAAPPQDVPARLLAAHNVERRRVGSPPLRWDDALAVEAGVWARELVDTGRWEHDPAQHGHGENLWTGWGSRIWTPEEMVADWAAEKRDYVRGVFPDVSRTGQWTAVGHYTQLVWRGTTHVGCAIASRGNRSVLACRYSPPGNVDGGRAY</sequence>
<feature type="chain" id="PRO_5045513358" description="SCP domain-containing protein" evidence="1">
    <location>
        <begin position="22"/>
        <end position="182"/>
    </location>
</feature>
<accession>A0ABQ6BKP2</accession>
<dbReference type="PRINTS" id="PR00838">
    <property type="entry name" value="V5ALLERGEN"/>
</dbReference>
<dbReference type="PANTHER" id="PTHR10334">
    <property type="entry name" value="CYSTEINE-RICH SECRETORY PROTEIN-RELATED"/>
    <property type="match status" value="1"/>
</dbReference>
<keyword evidence="4" id="KW-1185">Reference proteome</keyword>
<dbReference type="PROSITE" id="PS01009">
    <property type="entry name" value="CRISP_1"/>
    <property type="match status" value="1"/>
</dbReference>
<feature type="signal peptide" evidence="1">
    <location>
        <begin position="1"/>
        <end position="21"/>
    </location>
</feature>
<dbReference type="InterPro" id="IPR014044">
    <property type="entry name" value="CAP_dom"/>
</dbReference>
<evidence type="ECO:0000259" key="2">
    <source>
        <dbReference type="SMART" id="SM00198"/>
    </source>
</evidence>
<dbReference type="Proteomes" id="UP001156921">
    <property type="component" value="Unassembled WGS sequence"/>
</dbReference>
<proteinExistence type="predicted"/>
<dbReference type="SMART" id="SM00198">
    <property type="entry name" value="SCP"/>
    <property type="match status" value="1"/>
</dbReference>
<dbReference type="InterPro" id="IPR002413">
    <property type="entry name" value="V5_allergen-like"/>
</dbReference>
<dbReference type="RefSeq" id="WP_284222891.1">
    <property type="nucleotide sequence ID" value="NZ_BSOY01000047.1"/>
</dbReference>
<dbReference type="CDD" id="cd05382">
    <property type="entry name" value="CAP_GAPR1-like"/>
    <property type="match status" value="1"/>
</dbReference>
<feature type="domain" description="SCP" evidence="2">
    <location>
        <begin position="40"/>
        <end position="178"/>
    </location>
</feature>
<comment type="caution">
    <text evidence="3">The sequence shown here is derived from an EMBL/GenBank/DDBJ whole genome shotgun (WGS) entry which is preliminary data.</text>
</comment>
<dbReference type="InterPro" id="IPR034113">
    <property type="entry name" value="SCP_GAPR1-like"/>
</dbReference>
<reference evidence="4" key="1">
    <citation type="journal article" date="2019" name="Int. J. Syst. Evol. Microbiol.">
        <title>The Global Catalogue of Microorganisms (GCM) 10K type strain sequencing project: providing services to taxonomists for standard genome sequencing and annotation.</title>
        <authorList>
            <consortium name="The Broad Institute Genomics Platform"/>
            <consortium name="The Broad Institute Genome Sequencing Center for Infectious Disease"/>
            <person name="Wu L."/>
            <person name="Ma J."/>
        </authorList>
    </citation>
    <scope>NUCLEOTIDE SEQUENCE [LARGE SCALE GENOMIC DNA]</scope>
    <source>
        <strain evidence="4">NBRC 110107</strain>
    </source>
</reference>
<dbReference type="Pfam" id="PF00188">
    <property type="entry name" value="CAP"/>
    <property type="match status" value="1"/>
</dbReference>
<dbReference type="PROSITE" id="PS01010">
    <property type="entry name" value="CRISP_2"/>
    <property type="match status" value="1"/>
</dbReference>
<evidence type="ECO:0000313" key="3">
    <source>
        <dbReference type="EMBL" id="GLS02022.1"/>
    </source>
</evidence>
<evidence type="ECO:0000256" key="1">
    <source>
        <dbReference type="SAM" id="SignalP"/>
    </source>
</evidence>
<dbReference type="InterPro" id="IPR035940">
    <property type="entry name" value="CAP_sf"/>
</dbReference>
<evidence type="ECO:0000313" key="4">
    <source>
        <dbReference type="Proteomes" id="UP001156921"/>
    </source>
</evidence>
<dbReference type="Gene3D" id="3.40.33.10">
    <property type="entry name" value="CAP"/>
    <property type="match status" value="1"/>
</dbReference>
<dbReference type="EMBL" id="BSOY01000047">
    <property type="protein sequence ID" value="GLS02022.1"/>
    <property type="molecule type" value="Genomic_DNA"/>
</dbReference>
<dbReference type="PRINTS" id="PR00837">
    <property type="entry name" value="V5TPXLIKE"/>
</dbReference>